<accession>A0AAE3G846</accession>
<dbReference type="InterPro" id="IPR004143">
    <property type="entry name" value="BPL_LPL_catalytic"/>
</dbReference>
<dbReference type="InterPro" id="IPR013196">
    <property type="entry name" value="HTH_11"/>
</dbReference>
<feature type="DNA-binding region" description="H-T-H motif" evidence="6">
    <location>
        <begin position="21"/>
        <end position="40"/>
    </location>
</feature>
<keyword evidence="1 6" id="KW-0436">Ligase</keyword>
<dbReference type="InterPro" id="IPR036390">
    <property type="entry name" value="WH_DNA-bd_sf"/>
</dbReference>
<keyword evidence="4 6" id="KW-0092">Biotin</keyword>
<name>A0AAE3G846_9GAMM</name>
<dbReference type="Gene3D" id="1.10.10.10">
    <property type="entry name" value="Winged helix-like DNA-binding domain superfamily/Winged helix DNA-binding domain"/>
    <property type="match status" value="1"/>
</dbReference>
<dbReference type="PANTHER" id="PTHR12835:SF5">
    <property type="entry name" value="BIOTIN--PROTEIN LIGASE"/>
    <property type="match status" value="1"/>
</dbReference>
<organism evidence="8 9">
    <name type="scientific">Natronocella acetinitrilica</name>
    <dbReference type="NCBI Taxonomy" id="414046"/>
    <lineage>
        <taxon>Bacteria</taxon>
        <taxon>Pseudomonadati</taxon>
        <taxon>Pseudomonadota</taxon>
        <taxon>Gammaproteobacteria</taxon>
        <taxon>Chromatiales</taxon>
        <taxon>Ectothiorhodospiraceae</taxon>
        <taxon>Natronocella</taxon>
    </lineage>
</organism>
<reference evidence="8" key="1">
    <citation type="submission" date="2022-03" db="EMBL/GenBank/DDBJ databases">
        <title>Genomic Encyclopedia of Type Strains, Phase III (KMG-III): the genomes of soil and plant-associated and newly described type strains.</title>
        <authorList>
            <person name="Whitman W."/>
        </authorList>
    </citation>
    <scope>NUCLEOTIDE SEQUENCE</scope>
    <source>
        <strain evidence="8">ANL 6-2</strain>
    </source>
</reference>
<dbReference type="InterPro" id="IPR045864">
    <property type="entry name" value="aa-tRNA-synth_II/BPL/LPL"/>
</dbReference>
<keyword evidence="6" id="KW-0804">Transcription</keyword>
<dbReference type="Pfam" id="PF03099">
    <property type="entry name" value="BPL_LplA_LipB"/>
    <property type="match status" value="1"/>
</dbReference>
<feature type="binding site" evidence="6">
    <location>
        <begin position="120"/>
        <end position="122"/>
    </location>
    <ligand>
        <name>biotin</name>
        <dbReference type="ChEBI" id="CHEBI:57586"/>
    </ligand>
</feature>
<dbReference type="GO" id="GO:0005524">
    <property type="term" value="F:ATP binding"/>
    <property type="evidence" value="ECO:0007669"/>
    <property type="project" value="UniProtKB-UniRule"/>
</dbReference>
<dbReference type="GO" id="GO:0003677">
    <property type="term" value="F:DNA binding"/>
    <property type="evidence" value="ECO:0007669"/>
    <property type="project" value="UniProtKB-UniRule"/>
</dbReference>
<dbReference type="Gene3D" id="3.30.930.10">
    <property type="entry name" value="Bira Bifunctional Protein, Domain 2"/>
    <property type="match status" value="1"/>
</dbReference>
<keyword evidence="6" id="KW-0678">Repressor</keyword>
<evidence type="ECO:0000313" key="9">
    <source>
        <dbReference type="Proteomes" id="UP001205843"/>
    </source>
</evidence>
<dbReference type="AlphaFoldDB" id="A0AAE3G846"/>
<evidence type="ECO:0000256" key="3">
    <source>
        <dbReference type="ARBA" id="ARBA00022840"/>
    </source>
</evidence>
<evidence type="ECO:0000256" key="2">
    <source>
        <dbReference type="ARBA" id="ARBA00022741"/>
    </source>
</evidence>
<evidence type="ECO:0000259" key="7">
    <source>
        <dbReference type="PROSITE" id="PS51733"/>
    </source>
</evidence>
<keyword evidence="9" id="KW-1185">Reference proteome</keyword>
<dbReference type="EMBL" id="JALJXV010000016">
    <property type="protein sequence ID" value="MCP1677192.1"/>
    <property type="molecule type" value="Genomic_DNA"/>
</dbReference>
<keyword evidence="6" id="KW-0805">Transcription regulation</keyword>
<dbReference type="NCBIfam" id="TIGR00121">
    <property type="entry name" value="birA_ligase"/>
    <property type="match status" value="1"/>
</dbReference>
<comment type="caution">
    <text evidence="8">The sequence shown here is derived from an EMBL/GenBank/DDBJ whole genome shotgun (WGS) entry which is preliminary data.</text>
</comment>
<feature type="binding site" evidence="6">
    <location>
        <begin position="93"/>
        <end position="95"/>
    </location>
    <ligand>
        <name>biotin</name>
        <dbReference type="ChEBI" id="CHEBI:57586"/>
    </ligand>
</feature>
<dbReference type="PROSITE" id="PS51733">
    <property type="entry name" value="BPL_LPL_CATALYTIC"/>
    <property type="match status" value="1"/>
</dbReference>
<dbReference type="PANTHER" id="PTHR12835">
    <property type="entry name" value="BIOTIN PROTEIN LIGASE"/>
    <property type="match status" value="1"/>
</dbReference>
<dbReference type="InterPro" id="IPR008988">
    <property type="entry name" value="Transcriptional_repressor_C"/>
</dbReference>
<feature type="domain" description="BPL/LPL catalytic" evidence="7">
    <location>
        <begin position="73"/>
        <end position="259"/>
    </location>
</feature>
<dbReference type="Gene3D" id="2.30.30.100">
    <property type="match status" value="1"/>
</dbReference>
<proteinExistence type="inferred from homology"/>
<evidence type="ECO:0000256" key="6">
    <source>
        <dbReference type="HAMAP-Rule" id="MF_00978"/>
    </source>
</evidence>
<dbReference type="Pfam" id="PF02237">
    <property type="entry name" value="BPL_C"/>
    <property type="match status" value="1"/>
</dbReference>
<keyword evidence="2 6" id="KW-0547">Nucleotide-binding</keyword>
<dbReference type="InterPro" id="IPR030855">
    <property type="entry name" value="Bifunct_BirA"/>
</dbReference>
<dbReference type="InterPro" id="IPR004408">
    <property type="entry name" value="Biotin_CoA_COase_ligase"/>
</dbReference>
<dbReference type="NCBIfam" id="NF008847">
    <property type="entry name" value="PRK11886.1-2"/>
    <property type="match status" value="1"/>
</dbReference>
<dbReference type="Proteomes" id="UP001205843">
    <property type="component" value="Unassembled WGS sequence"/>
</dbReference>
<evidence type="ECO:0000256" key="5">
    <source>
        <dbReference type="ARBA" id="ARBA00047846"/>
    </source>
</evidence>
<dbReference type="Pfam" id="PF08279">
    <property type="entry name" value="HTH_11"/>
    <property type="match status" value="1"/>
</dbReference>
<dbReference type="SUPFAM" id="SSF55681">
    <property type="entry name" value="Class II aaRS and biotin synthetases"/>
    <property type="match status" value="1"/>
</dbReference>
<feature type="binding site" evidence="6">
    <location>
        <position position="187"/>
    </location>
    <ligand>
        <name>biotin</name>
        <dbReference type="ChEBI" id="CHEBI:57586"/>
    </ligand>
</feature>
<evidence type="ECO:0000256" key="1">
    <source>
        <dbReference type="ARBA" id="ARBA00022598"/>
    </source>
</evidence>
<dbReference type="CDD" id="cd16442">
    <property type="entry name" value="BPL"/>
    <property type="match status" value="1"/>
</dbReference>
<evidence type="ECO:0000256" key="4">
    <source>
        <dbReference type="ARBA" id="ARBA00023267"/>
    </source>
</evidence>
<comment type="catalytic activity">
    <reaction evidence="5 6">
        <text>biotin + L-lysyl-[protein] + ATP = N(6)-biotinyl-L-lysyl-[protein] + AMP + diphosphate + H(+)</text>
        <dbReference type="Rhea" id="RHEA:11756"/>
        <dbReference type="Rhea" id="RHEA-COMP:9752"/>
        <dbReference type="Rhea" id="RHEA-COMP:10505"/>
        <dbReference type="ChEBI" id="CHEBI:15378"/>
        <dbReference type="ChEBI" id="CHEBI:29969"/>
        <dbReference type="ChEBI" id="CHEBI:30616"/>
        <dbReference type="ChEBI" id="CHEBI:33019"/>
        <dbReference type="ChEBI" id="CHEBI:57586"/>
        <dbReference type="ChEBI" id="CHEBI:83144"/>
        <dbReference type="ChEBI" id="CHEBI:456215"/>
        <dbReference type="EC" id="6.3.4.15"/>
    </reaction>
</comment>
<dbReference type="InterPro" id="IPR003142">
    <property type="entry name" value="BPL_C"/>
</dbReference>
<protein>
    <recommendedName>
        <fullName evidence="6">Bifunctional ligase/repressor BirA</fullName>
    </recommendedName>
    <alternativeName>
        <fullName evidence="6">Biotin operon repressor</fullName>
    </alternativeName>
    <alternativeName>
        <fullName evidence="6">Biotin--[acetyl-CoA-carboxylase] ligase</fullName>
        <ecNumber evidence="6">6.3.4.15</ecNumber>
    </alternativeName>
    <alternativeName>
        <fullName evidence="6">Biotin--protein ligase</fullName>
    </alternativeName>
    <alternativeName>
        <fullName evidence="6">Biotin-[acetyl-CoA carboxylase] synthetase</fullName>
    </alternativeName>
</protein>
<dbReference type="GO" id="GO:0006355">
    <property type="term" value="P:regulation of DNA-templated transcription"/>
    <property type="evidence" value="ECO:0007669"/>
    <property type="project" value="UniProtKB-UniRule"/>
</dbReference>
<sequence length="326" mass="34640">MRYGRLQDLLTILADGRPHSGEAVGLQLGISRAAVWKLVDQARHAGLEVLAVPGAGYRLPAPLVLLDETRIKSELGETADTFASLLTVIATPSTNEELLGRIAAIDAPHALLAEHQSAGRGRRGRDWHSPMGASLYLSVAWPLDLPVAGLSGLSLAAGLAVAESVDATCGLRTGLKWPNDLYVDNKKIGGILVEVSGSPEGPCKAVVGIGLNCRLPDDDNDTISQPWTDLYRACGRPVDRNSLAVSILKSLAVNLPRFEHQGFAPFMESWNQRDILKDQPVTLMLGAETANGVARGVNDFGALLLDQNGTQRSVAGGDVSLRPARP</sequence>
<dbReference type="EC" id="6.3.4.15" evidence="6"/>
<evidence type="ECO:0000313" key="8">
    <source>
        <dbReference type="EMBL" id="MCP1677192.1"/>
    </source>
</evidence>
<feature type="binding site" evidence="6">
    <location>
        <position position="116"/>
    </location>
    <ligand>
        <name>biotin</name>
        <dbReference type="ChEBI" id="CHEBI:57586"/>
    </ligand>
</feature>
<dbReference type="HAMAP" id="MF_00978">
    <property type="entry name" value="Bifunct_BirA"/>
    <property type="match status" value="1"/>
</dbReference>
<dbReference type="GO" id="GO:0005737">
    <property type="term" value="C:cytoplasm"/>
    <property type="evidence" value="ECO:0007669"/>
    <property type="project" value="TreeGrafter"/>
</dbReference>
<dbReference type="GO" id="GO:0004077">
    <property type="term" value="F:biotin--[biotin carboxyl-carrier protein] ligase activity"/>
    <property type="evidence" value="ECO:0007669"/>
    <property type="project" value="UniProtKB-UniRule"/>
</dbReference>
<dbReference type="InterPro" id="IPR036388">
    <property type="entry name" value="WH-like_DNA-bd_sf"/>
</dbReference>
<keyword evidence="6" id="KW-0238">DNA-binding</keyword>
<gene>
    <name evidence="6" type="primary">birA</name>
    <name evidence="8" type="ORF">J2T57_004369</name>
</gene>
<dbReference type="SUPFAM" id="SSF50037">
    <property type="entry name" value="C-terminal domain of transcriptional repressors"/>
    <property type="match status" value="1"/>
</dbReference>
<dbReference type="RefSeq" id="WP_253485536.1">
    <property type="nucleotide sequence ID" value="NZ_JALJXV010000016.1"/>
</dbReference>
<keyword evidence="3 6" id="KW-0067">ATP-binding</keyword>
<comment type="function">
    <text evidence="6">Acts both as a biotin--[acetyl-CoA-carboxylase] ligase and a biotin-operon repressor. In the presence of ATP, BirA activates biotin to form the BirA-biotinyl-5'-adenylate (BirA-bio-5'-AMP or holoBirA) complex. HoloBirA can either transfer the biotinyl moiety to the biotin carboxyl carrier protein (BCCP) subunit of acetyl-CoA carboxylase, or bind to the biotin operator site and inhibit transcription of the operon.</text>
</comment>
<comment type="similarity">
    <text evidence="6">Belongs to the biotin--protein ligase family.</text>
</comment>
<dbReference type="SUPFAM" id="SSF46785">
    <property type="entry name" value="Winged helix' DNA-binding domain"/>
    <property type="match status" value="1"/>
</dbReference>